<comment type="subcellular location">
    <subcellularLocation>
        <location evidence="1 6">Nucleus</location>
        <location evidence="1 6">Nucleolus</location>
    </subcellularLocation>
</comment>
<evidence type="ECO:0000256" key="5">
    <source>
        <dbReference type="ARBA" id="ARBA00023242"/>
    </source>
</evidence>
<organism evidence="9 10">
    <name type="scientific">Lepidothrix coronata</name>
    <name type="common">blue-crowned manakin</name>
    <dbReference type="NCBI Taxonomy" id="321398"/>
    <lineage>
        <taxon>Eukaryota</taxon>
        <taxon>Metazoa</taxon>
        <taxon>Chordata</taxon>
        <taxon>Craniata</taxon>
        <taxon>Vertebrata</taxon>
        <taxon>Euteleostomi</taxon>
        <taxon>Archelosauria</taxon>
        <taxon>Archosauria</taxon>
        <taxon>Dinosauria</taxon>
        <taxon>Saurischia</taxon>
        <taxon>Theropoda</taxon>
        <taxon>Coelurosauria</taxon>
        <taxon>Aves</taxon>
        <taxon>Neognathae</taxon>
        <taxon>Neoaves</taxon>
        <taxon>Telluraves</taxon>
        <taxon>Australaves</taxon>
        <taxon>Passeriformes</taxon>
        <taxon>Pipridae</taxon>
        <taxon>Lepidothrix</taxon>
    </lineage>
</organism>
<dbReference type="OrthoDB" id="448446at2759"/>
<evidence type="ECO:0000256" key="3">
    <source>
        <dbReference type="ARBA" id="ARBA00022517"/>
    </source>
</evidence>
<evidence type="ECO:0000256" key="6">
    <source>
        <dbReference type="RuleBase" id="RU368027"/>
    </source>
</evidence>
<dbReference type="Proteomes" id="UP000504624">
    <property type="component" value="Unplaced"/>
</dbReference>
<dbReference type="GeneID" id="108499258"/>
<evidence type="ECO:0000256" key="8">
    <source>
        <dbReference type="SAM" id="MobiDB-lite"/>
    </source>
</evidence>
<dbReference type="GO" id="GO:0005730">
    <property type="term" value="C:nucleolus"/>
    <property type="evidence" value="ECO:0007669"/>
    <property type="project" value="UniProtKB-SubCell"/>
</dbReference>
<feature type="region of interest" description="Disordered" evidence="8">
    <location>
        <begin position="249"/>
        <end position="274"/>
    </location>
</feature>
<feature type="coiled-coil region" evidence="7">
    <location>
        <begin position="159"/>
        <end position="246"/>
    </location>
</feature>
<evidence type="ECO:0000256" key="7">
    <source>
        <dbReference type="SAM" id="Coils"/>
    </source>
</evidence>
<keyword evidence="6" id="KW-0687">Ribonucleoprotein</keyword>
<dbReference type="InterPro" id="IPR009292">
    <property type="entry name" value="RRP36"/>
</dbReference>
<evidence type="ECO:0000256" key="2">
    <source>
        <dbReference type="ARBA" id="ARBA00009418"/>
    </source>
</evidence>
<keyword evidence="7" id="KW-0175">Coiled coil</keyword>
<evidence type="ECO:0000256" key="1">
    <source>
        <dbReference type="ARBA" id="ARBA00004604"/>
    </source>
</evidence>
<evidence type="ECO:0000313" key="10">
    <source>
        <dbReference type="RefSeq" id="XP_017674402.1"/>
    </source>
</evidence>
<keyword evidence="3 6" id="KW-0690">Ribosome biogenesis</keyword>
<comment type="function">
    <text evidence="6">Component of the 90S pre-ribosome involved in the maturation of rRNAs. Required for early cleavages of the pre-RNAs in the 40S ribosomal subunit maturation pathway.</text>
</comment>
<reference evidence="10" key="1">
    <citation type="submission" date="2025-08" db="UniProtKB">
        <authorList>
            <consortium name="RefSeq"/>
        </authorList>
    </citation>
    <scope>IDENTIFICATION</scope>
</reference>
<protein>
    <recommendedName>
        <fullName evidence="6">rRNA biogenesis protein RRP36</fullName>
    </recommendedName>
</protein>
<dbReference type="GO" id="GO:0030686">
    <property type="term" value="C:90S preribosome"/>
    <property type="evidence" value="ECO:0007669"/>
    <property type="project" value="TreeGrafter"/>
</dbReference>
<gene>
    <name evidence="10" type="primary">RRP36</name>
</gene>
<dbReference type="PANTHER" id="PTHR21738">
    <property type="entry name" value="RIBOSOMAL RNA PROCESSING PROTEIN 36 HOMOLOG"/>
    <property type="match status" value="1"/>
</dbReference>
<feature type="region of interest" description="Disordered" evidence="8">
    <location>
        <begin position="85"/>
        <end position="111"/>
    </location>
</feature>
<keyword evidence="4 6" id="KW-0698">rRNA processing</keyword>
<proteinExistence type="inferred from homology"/>
<dbReference type="CTD" id="88745"/>
<keyword evidence="9" id="KW-1185">Reference proteome</keyword>
<dbReference type="PANTHER" id="PTHR21738:SF0">
    <property type="entry name" value="RIBOSOMAL RNA PROCESSING PROTEIN 36 HOMOLOG"/>
    <property type="match status" value="1"/>
</dbReference>
<accession>A0A6J0HIR7</accession>
<keyword evidence="5 6" id="KW-0539">Nucleus</keyword>
<evidence type="ECO:0000256" key="4">
    <source>
        <dbReference type="ARBA" id="ARBA00022552"/>
    </source>
</evidence>
<dbReference type="RefSeq" id="XP_017674402.1">
    <property type="nucleotide sequence ID" value="XM_017818913.1"/>
</dbReference>
<dbReference type="GO" id="GO:0000462">
    <property type="term" value="P:maturation of SSU-rRNA from tricistronic rRNA transcript (SSU-rRNA, 5.8S rRNA, LSU-rRNA)"/>
    <property type="evidence" value="ECO:0007669"/>
    <property type="project" value="TreeGrafter"/>
</dbReference>
<comment type="subunit">
    <text evidence="6">Associates with 90S and pre-40S pre-ribosomal particles.</text>
</comment>
<evidence type="ECO:0000313" key="9">
    <source>
        <dbReference type="Proteomes" id="UP000504624"/>
    </source>
</evidence>
<dbReference type="Pfam" id="PF06102">
    <property type="entry name" value="RRP36"/>
    <property type="match status" value="1"/>
</dbReference>
<name>A0A6J0HIR7_9PASS</name>
<dbReference type="AlphaFoldDB" id="A0A6J0HIR7"/>
<sequence length="274" mass="32243">MWNHRTVEWFGLEGTLKIIHFQPPCCGQGHLLPWKISHISRTIALCKFRRGGAAEVLARTDQSDMSFEELLQMQSDARARVCKQMTSGKKTSKPTKAMVKQQQGKKGPLEMSAKKPVPFLRQVVSVRKKVHRDPRFDDLSGEYKPEIFMKTYSFLDSIKKQEKEMVQKQLKKCRNMEQKEKLQQLLNRMTQQEQAQKKQQKLRERELSLKRQQRELAKQGKKPFFLKKSEKRKLELAEKYAELKRSGKLESFLSKKRKRNAIKDKRSLPSQKNL</sequence>
<comment type="similarity">
    <text evidence="2 6">Belongs to the RRP36 family.</text>
</comment>